<dbReference type="InterPro" id="IPR055194">
    <property type="entry name" value="UBR1-like_WH"/>
</dbReference>
<dbReference type="InterPro" id="IPR003126">
    <property type="entry name" value="Znf_UBR"/>
</dbReference>
<dbReference type="GO" id="GO:0005737">
    <property type="term" value="C:cytoplasm"/>
    <property type="evidence" value="ECO:0007669"/>
    <property type="project" value="TreeGrafter"/>
</dbReference>
<dbReference type="InterPro" id="IPR003769">
    <property type="entry name" value="ClpS_core"/>
</dbReference>
<dbReference type="SMART" id="SM00396">
    <property type="entry name" value="ZnF_UBR1"/>
    <property type="match status" value="1"/>
</dbReference>
<evidence type="ECO:0000256" key="3">
    <source>
        <dbReference type="ARBA" id="ARBA00022679"/>
    </source>
</evidence>
<name>A0A9W6SXL0_CANBO</name>
<dbReference type="PANTHER" id="PTHR21497:SF26">
    <property type="entry name" value="E3 UBIQUITIN-PROTEIN LIGASE UBR1"/>
    <property type="match status" value="1"/>
</dbReference>
<dbReference type="PROSITE" id="PS51157">
    <property type="entry name" value="ZF_UBR"/>
    <property type="match status" value="1"/>
</dbReference>
<dbReference type="GO" id="GO:0016567">
    <property type="term" value="P:protein ubiquitination"/>
    <property type="evidence" value="ECO:0007669"/>
    <property type="project" value="UniProtKB-UniRule"/>
</dbReference>
<evidence type="ECO:0000313" key="13">
    <source>
        <dbReference type="Proteomes" id="UP001165120"/>
    </source>
</evidence>
<feature type="domain" description="UBR-type" evidence="11">
    <location>
        <begin position="122"/>
        <end position="194"/>
    </location>
</feature>
<gene>
    <name evidence="12" type="ORF">Cboi02_000142300</name>
</gene>
<keyword evidence="6 10" id="KW-0833">Ubl conjugation pathway</keyword>
<sequence>MTNQVLQDQLRRKLVELPQAFKFQNTKEFTESSMRLFHFALSNGGEYYKDIFPILDKPEFQNKISIPNSWDSIFLLIDPDYLAPSDLDSFQLNYSNIDDPHSRHSLLWRNEYFKGDKSHDHRICARRIGRFERVYNCLDCGVDETCCMCSYCFNKDQHKDHRVTSHASSGSSAICDCGDENSWKTKLICAASERQKTQNINTSIPEGLKNSIRLTIEVLWDYFIDVQILNCESLSKINNLSAAIGNEAYFFDILNERNLSELRYKKRDSKEDEYFLILWNDEFHNWEEAMNTIKNICSTHAETLAKHIDAYGRGVVGISKDFKTLFSKLKKINRDELTATICTSRDYSRDIICDNIVKFFTIILEHPTPSIRNFIRNTFSECLLSAYSPDLSGAENINSVNRLSYPYQTLASLTDNFRIPLWSGNQWQHNKGSFDQLTLKGIGAFKENRELEFDKNFINPFPSNSRVQLLFYLQPRLWKYSRISLKNLLIPNLTSSSESREQLYLQIVPILPLLEKIESSEDREWKLSLLGYFRLQTYYDPHTCTKLLQTHSFSPILKSIVGLLKPHSDNTFFKYRGEQKYQASKAYVFNRQLETECEVLRGLSQLFEHINIGDVEILKFYLLTSLTAILLTFQEAYTIMRKTGEHVVNEDMGYRLYFTLALPLYAVIKRIGKAISGIEGKSEIVENAIIFVSSILAKNARGYGRNGRTRYDICYSPVSFLHPLHTLLSQIISNYKHFNLKEHQSLLTRVIEDIEFDSNEWSMEKFDFVKDKYTIDIGYDKSPPSFLAAVDNILDHFALSAQIASGFWVRNGSCMEDQLLNYKDELQRKQDLYLIQLTLMLSQTDSNTAFENIIYKYGILDCINGDKKLNETRYEEKIETVLNELIVFLYNILTCRTLFRRKFNNDSDSEEEDLENTIILLLTINGKSRFSKLKKQLGNLNNLEKLLLKVAQYTPPSESNQFGYYTAKSKFLTSIDPYDYNNGFESIDVLEESIYKALSDLKKKPIGEIVIKPFIDNIVDLEMLLSFTKLSDFFKTKMFAKFVYKLLNFVITSDNDQFLPALLHLLHAIVLDDDNIYKNKELLTKIKERKSNEIDTIDDYEETEERTHGLQSFIDIPVCNLLLSIIQKEDTPKRLVIKAQVILDSLLLRDDQVLESLISGFGEVCINEYKSSLKGKGSFETKKEKAKRLALKRQKKILAKMNKQQDIND</sequence>
<organism evidence="12 13">
    <name type="scientific">Candida boidinii</name>
    <name type="common">Yeast</name>
    <dbReference type="NCBI Taxonomy" id="5477"/>
    <lineage>
        <taxon>Eukaryota</taxon>
        <taxon>Fungi</taxon>
        <taxon>Dikarya</taxon>
        <taxon>Ascomycota</taxon>
        <taxon>Saccharomycotina</taxon>
        <taxon>Pichiomycetes</taxon>
        <taxon>Pichiales</taxon>
        <taxon>Pichiaceae</taxon>
        <taxon>Ogataea</taxon>
        <taxon>Ogataea/Candida clade</taxon>
    </lineage>
</organism>
<evidence type="ECO:0000256" key="1">
    <source>
        <dbReference type="ARBA" id="ARBA00000900"/>
    </source>
</evidence>
<comment type="catalytic activity">
    <reaction evidence="1 10">
        <text>S-ubiquitinyl-[E2 ubiquitin-conjugating enzyme]-L-cysteine + [acceptor protein]-L-lysine = [E2 ubiquitin-conjugating enzyme]-L-cysteine + N(6)-ubiquitinyl-[acceptor protein]-L-lysine.</text>
        <dbReference type="EC" id="2.3.2.27"/>
    </reaction>
</comment>
<dbReference type="GO" id="GO:0008270">
    <property type="term" value="F:zinc ion binding"/>
    <property type="evidence" value="ECO:0007669"/>
    <property type="project" value="UniProtKB-UniRule"/>
</dbReference>
<evidence type="ECO:0000256" key="4">
    <source>
        <dbReference type="ARBA" id="ARBA00022723"/>
    </source>
</evidence>
<dbReference type="EMBL" id="BSXN01000335">
    <property type="protein sequence ID" value="GME68137.1"/>
    <property type="molecule type" value="Genomic_DNA"/>
</dbReference>
<evidence type="ECO:0000256" key="10">
    <source>
        <dbReference type="RuleBase" id="RU366018"/>
    </source>
</evidence>
<dbReference type="Gene3D" id="2.10.110.30">
    <property type="match status" value="1"/>
</dbReference>
<keyword evidence="13" id="KW-1185">Reference proteome</keyword>
<evidence type="ECO:0000256" key="7">
    <source>
        <dbReference type="ARBA" id="ARBA00022833"/>
    </source>
</evidence>
<keyword evidence="5 10" id="KW-0863">Zinc-finger</keyword>
<protein>
    <recommendedName>
        <fullName evidence="10">E3 ubiquitin-protein ligase</fullName>
        <ecNumber evidence="10">2.3.2.27</ecNumber>
    </recommendedName>
</protein>
<dbReference type="FunFam" id="2.10.110.30:FF:000002">
    <property type="entry name" value="Putative e3 ubiquitin-protein ligase ubr3"/>
    <property type="match status" value="1"/>
</dbReference>
<keyword evidence="3 10" id="KW-0808">Transferase</keyword>
<evidence type="ECO:0000256" key="6">
    <source>
        <dbReference type="ARBA" id="ARBA00022786"/>
    </source>
</evidence>
<dbReference type="PANTHER" id="PTHR21497">
    <property type="entry name" value="UBIQUITIN LIGASE E3 ALPHA-RELATED"/>
    <property type="match status" value="1"/>
</dbReference>
<comment type="pathway">
    <text evidence="2 10">Protein modification; protein ubiquitination.</text>
</comment>
<dbReference type="InterPro" id="IPR039164">
    <property type="entry name" value="UBR1-like"/>
</dbReference>
<dbReference type="Proteomes" id="UP001165120">
    <property type="component" value="Unassembled WGS sequence"/>
</dbReference>
<dbReference type="GO" id="GO:0061630">
    <property type="term" value="F:ubiquitin protein ligase activity"/>
    <property type="evidence" value="ECO:0007669"/>
    <property type="project" value="UniProtKB-UniRule"/>
</dbReference>
<dbReference type="EC" id="2.3.2.27" evidence="10"/>
<dbReference type="AlphaFoldDB" id="A0A9W6SXL0"/>
<evidence type="ECO:0000256" key="2">
    <source>
        <dbReference type="ARBA" id="ARBA00004906"/>
    </source>
</evidence>
<accession>A0A9W6SXL0</accession>
<evidence type="ECO:0000313" key="12">
    <source>
        <dbReference type="EMBL" id="GME68137.1"/>
    </source>
</evidence>
<dbReference type="Pfam" id="PF02207">
    <property type="entry name" value="zf-UBR"/>
    <property type="match status" value="1"/>
</dbReference>
<dbReference type="GO" id="GO:0000151">
    <property type="term" value="C:ubiquitin ligase complex"/>
    <property type="evidence" value="ECO:0007669"/>
    <property type="project" value="TreeGrafter"/>
</dbReference>
<dbReference type="GO" id="GO:0071596">
    <property type="term" value="P:ubiquitin-dependent protein catabolic process via the N-end rule pathway"/>
    <property type="evidence" value="ECO:0007669"/>
    <property type="project" value="UniProtKB-UniRule"/>
</dbReference>
<feature type="zinc finger region" description="UBR-type" evidence="9">
    <location>
        <begin position="122"/>
        <end position="194"/>
    </location>
</feature>
<comment type="similarity">
    <text evidence="8 10">Belongs to the E3 ubiquitin-protein ligase UBR1-like family.</text>
</comment>
<dbReference type="Pfam" id="PF22960">
    <property type="entry name" value="WHD_UBR1"/>
    <property type="match status" value="1"/>
</dbReference>
<proteinExistence type="inferred from homology"/>
<evidence type="ECO:0000256" key="9">
    <source>
        <dbReference type="PROSITE-ProRule" id="PRU00508"/>
    </source>
</evidence>
<keyword evidence="7 10" id="KW-0862">Zinc</keyword>
<comment type="function">
    <text evidence="10">Ubiquitin ligase protein which is a component of the N-end rule pathway. Recognizes and binds to proteins bearing specific N-terminal residues that are destabilizing according to the N-end rule, leading to their ubiquitination and subsequent degradation.</text>
</comment>
<keyword evidence="4 10" id="KW-0479">Metal-binding</keyword>
<comment type="caution">
    <text evidence="12">The sequence shown here is derived from an EMBL/GenBank/DDBJ whole genome shotgun (WGS) entry which is preliminary data.</text>
</comment>
<dbReference type="CDD" id="cd19672">
    <property type="entry name" value="UBR-box_UBR1_like"/>
    <property type="match status" value="1"/>
</dbReference>
<evidence type="ECO:0000256" key="5">
    <source>
        <dbReference type="ARBA" id="ARBA00022771"/>
    </source>
</evidence>
<evidence type="ECO:0000259" key="11">
    <source>
        <dbReference type="PROSITE" id="PS51157"/>
    </source>
</evidence>
<reference evidence="12" key="1">
    <citation type="submission" date="2023-04" db="EMBL/GenBank/DDBJ databases">
        <title>Candida boidinii NBRC 10035.</title>
        <authorList>
            <person name="Ichikawa N."/>
            <person name="Sato H."/>
            <person name="Tonouchi N."/>
        </authorList>
    </citation>
    <scope>NUCLEOTIDE SEQUENCE</scope>
    <source>
        <strain evidence="12">NBRC 10035</strain>
    </source>
</reference>
<evidence type="ECO:0000256" key="8">
    <source>
        <dbReference type="ARBA" id="ARBA00046341"/>
    </source>
</evidence>
<dbReference type="Pfam" id="PF02617">
    <property type="entry name" value="ClpS"/>
    <property type="match status" value="1"/>
</dbReference>